<protein>
    <recommendedName>
        <fullName evidence="6">FAD-binding domain-containing protein</fullName>
    </recommendedName>
</protein>
<keyword evidence="4" id="KW-0560">Oxidoreductase</keyword>
<evidence type="ECO:0000256" key="4">
    <source>
        <dbReference type="ARBA" id="ARBA00023002"/>
    </source>
</evidence>
<evidence type="ECO:0000256" key="3">
    <source>
        <dbReference type="ARBA" id="ARBA00022827"/>
    </source>
</evidence>
<evidence type="ECO:0000259" key="6">
    <source>
        <dbReference type="Pfam" id="PF01494"/>
    </source>
</evidence>
<dbReference type="Proteomes" id="UP001194580">
    <property type="component" value="Unassembled WGS sequence"/>
</dbReference>
<name>A0AAD4DKN9_9FUNG</name>
<keyword evidence="5" id="KW-1133">Transmembrane helix</keyword>
<evidence type="ECO:0000313" key="8">
    <source>
        <dbReference type="Proteomes" id="UP001194580"/>
    </source>
</evidence>
<dbReference type="SUPFAM" id="SSF51905">
    <property type="entry name" value="FAD/NAD(P)-binding domain"/>
    <property type="match status" value="1"/>
</dbReference>
<evidence type="ECO:0000256" key="2">
    <source>
        <dbReference type="ARBA" id="ARBA00022630"/>
    </source>
</evidence>
<proteinExistence type="inferred from homology"/>
<accession>A0AAD4DKN9</accession>
<dbReference type="GO" id="GO:0071949">
    <property type="term" value="F:FAD binding"/>
    <property type="evidence" value="ECO:0007669"/>
    <property type="project" value="InterPro"/>
</dbReference>
<dbReference type="InterPro" id="IPR050562">
    <property type="entry name" value="FAD_mOase_fung"/>
</dbReference>
<comment type="caution">
    <text evidence="7">The sequence shown here is derived from an EMBL/GenBank/DDBJ whole genome shotgun (WGS) entry which is preliminary data.</text>
</comment>
<dbReference type="InterPro" id="IPR002938">
    <property type="entry name" value="FAD-bd"/>
</dbReference>
<comment type="similarity">
    <text evidence="1">Belongs to the paxM FAD-dependent monooxygenase family.</text>
</comment>
<dbReference type="GO" id="GO:0004497">
    <property type="term" value="F:monooxygenase activity"/>
    <property type="evidence" value="ECO:0007669"/>
    <property type="project" value="InterPro"/>
</dbReference>
<keyword evidence="3" id="KW-0274">FAD</keyword>
<organism evidence="7 8">
    <name type="scientific">Linnemannia exigua</name>
    <dbReference type="NCBI Taxonomy" id="604196"/>
    <lineage>
        <taxon>Eukaryota</taxon>
        <taxon>Fungi</taxon>
        <taxon>Fungi incertae sedis</taxon>
        <taxon>Mucoromycota</taxon>
        <taxon>Mortierellomycotina</taxon>
        <taxon>Mortierellomycetes</taxon>
        <taxon>Mortierellales</taxon>
        <taxon>Mortierellaceae</taxon>
        <taxon>Linnemannia</taxon>
    </lineage>
</organism>
<reference evidence="7" key="1">
    <citation type="journal article" date="2020" name="Fungal Divers.">
        <title>Resolving the Mortierellaceae phylogeny through synthesis of multi-gene phylogenetics and phylogenomics.</title>
        <authorList>
            <person name="Vandepol N."/>
            <person name="Liber J."/>
            <person name="Desiro A."/>
            <person name="Na H."/>
            <person name="Kennedy M."/>
            <person name="Barry K."/>
            <person name="Grigoriev I.V."/>
            <person name="Miller A.N."/>
            <person name="O'Donnell K."/>
            <person name="Stajich J.E."/>
            <person name="Bonito G."/>
        </authorList>
    </citation>
    <scope>NUCLEOTIDE SEQUENCE</scope>
    <source>
        <strain evidence="7">NRRL 28262</strain>
    </source>
</reference>
<gene>
    <name evidence="7" type="ORF">BGZ95_002376</name>
</gene>
<dbReference type="Pfam" id="PF01494">
    <property type="entry name" value="FAD_binding_3"/>
    <property type="match status" value="1"/>
</dbReference>
<keyword evidence="2" id="KW-0285">Flavoprotein</keyword>
<dbReference type="Gene3D" id="3.50.50.60">
    <property type="entry name" value="FAD/NAD(P)-binding domain"/>
    <property type="match status" value="1"/>
</dbReference>
<dbReference type="AlphaFoldDB" id="A0AAD4DKN9"/>
<evidence type="ECO:0000256" key="1">
    <source>
        <dbReference type="ARBA" id="ARBA00007992"/>
    </source>
</evidence>
<evidence type="ECO:0000313" key="7">
    <source>
        <dbReference type="EMBL" id="KAG0279070.1"/>
    </source>
</evidence>
<feature type="domain" description="FAD-binding" evidence="6">
    <location>
        <begin position="8"/>
        <end position="170"/>
    </location>
</feature>
<dbReference type="PRINTS" id="PR00420">
    <property type="entry name" value="RNGMNOXGNASE"/>
</dbReference>
<dbReference type="PANTHER" id="PTHR47356">
    <property type="entry name" value="FAD-DEPENDENT MONOOXYGENASE ASQG-RELATED"/>
    <property type="match status" value="1"/>
</dbReference>
<keyword evidence="5" id="KW-0812">Transmembrane</keyword>
<dbReference type="InterPro" id="IPR036188">
    <property type="entry name" value="FAD/NAD-bd_sf"/>
</dbReference>
<evidence type="ECO:0000256" key="5">
    <source>
        <dbReference type="SAM" id="Phobius"/>
    </source>
</evidence>
<dbReference type="EMBL" id="JAAAIL010000150">
    <property type="protein sequence ID" value="KAG0279070.1"/>
    <property type="molecule type" value="Genomic_DNA"/>
</dbReference>
<keyword evidence="8" id="KW-1185">Reference proteome</keyword>
<sequence>MTSQGKPTVLIVGAGLGGLMLGTLLEKIKIPFVIFERTSFIKPLGSAISIGPPILALFQQLGIYEELVREGLRYTSIVEHRDNMQPQPFQDFTPLEELTGYSQHIIARPVLYDLLLRQIPANKILLNKRILSIMEDDDKVTIHAADNTIYKGDLVVGADGAYSVVRKQMYEKLKRRGWLPKGDDEGLPFNYTCLVGQTTYMDPDKFPIFKNPSSQVLSVRGIDIPYTWLTFTTAQSTCCWMVIKSGEKFGENDNPEWGPNAAKQMCDETRDFRTPIKGGDIYLSLGDLYDRTPQDRISKVMLEEKVFETWYHGRTVLIGDGAVTAMHDALALANLLYALPTNKTTSTIPTAKIRQLLFEYQQERRPKAQATFKNSRVLSFVLRKDLVGAMVRSASKNMPVWLWRIFLAKAFGNRPQAGFLERVEVKGTAAVYPSPSMEKARAVFEERKRRGAADATDSTLTV</sequence>
<keyword evidence="5" id="KW-0472">Membrane</keyword>
<feature type="transmembrane region" description="Helical" evidence="5">
    <location>
        <begin position="7"/>
        <end position="25"/>
    </location>
</feature>
<dbReference type="PANTHER" id="PTHR47356:SF2">
    <property type="entry name" value="FAD-BINDING DOMAIN-CONTAINING PROTEIN-RELATED"/>
    <property type="match status" value="1"/>
</dbReference>